<dbReference type="CDD" id="cd02620">
    <property type="entry name" value="Peptidase_C1A_CathepsinB"/>
    <property type="match status" value="2"/>
</dbReference>
<evidence type="ECO:0000256" key="6">
    <source>
        <dbReference type="ARBA" id="ARBA00023145"/>
    </source>
</evidence>
<evidence type="ECO:0000256" key="5">
    <source>
        <dbReference type="ARBA" id="ARBA00022807"/>
    </source>
</evidence>
<evidence type="ECO:0000259" key="9">
    <source>
        <dbReference type="SMART" id="SM00645"/>
    </source>
</evidence>
<dbReference type="Gene3D" id="3.90.70.10">
    <property type="entry name" value="Cysteine proteinases"/>
    <property type="match status" value="2"/>
</dbReference>
<feature type="domain" description="Peptidase C1A papain C-terminal" evidence="9">
    <location>
        <begin position="81"/>
        <end position="313"/>
    </location>
</feature>
<dbReference type="InterPro" id="IPR025660">
    <property type="entry name" value="Pept_his_AS"/>
</dbReference>
<dbReference type="InterPro" id="IPR013128">
    <property type="entry name" value="Peptidase_C1A"/>
</dbReference>
<dbReference type="InterPro" id="IPR038765">
    <property type="entry name" value="Papain-like_cys_pep_sf"/>
</dbReference>
<dbReference type="PANTHER" id="PTHR12411">
    <property type="entry name" value="CYSTEINE PROTEASE FAMILY C1-RELATED"/>
    <property type="match status" value="1"/>
</dbReference>
<dbReference type="InterPro" id="IPR000169">
    <property type="entry name" value="Pept_cys_AS"/>
</dbReference>
<feature type="domain" description="Peptidase C1A papain C-terminal" evidence="9">
    <location>
        <begin position="629"/>
        <end position="867"/>
    </location>
</feature>
<keyword evidence="4" id="KW-0378">Hydrolase</keyword>
<dbReference type="GO" id="GO:0006508">
    <property type="term" value="P:proteolysis"/>
    <property type="evidence" value="ECO:0007669"/>
    <property type="project" value="UniProtKB-KW"/>
</dbReference>
<dbReference type="PROSITE" id="PS00640">
    <property type="entry name" value="THIOL_PROTEASE_ASN"/>
    <property type="match status" value="1"/>
</dbReference>
<evidence type="ECO:0000256" key="8">
    <source>
        <dbReference type="SAM" id="SignalP"/>
    </source>
</evidence>
<comment type="caution">
    <text evidence="10">The sequence shown here is derived from an EMBL/GenBank/DDBJ whole genome shotgun (WGS) entry which is preliminary data.</text>
</comment>
<dbReference type="PROSITE" id="PS00639">
    <property type="entry name" value="THIOL_PROTEASE_HIS"/>
    <property type="match status" value="2"/>
</dbReference>
<evidence type="ECO:0000313" key="10">
    <source>
        <dbReference type="EMBL" id="KRX15151.1"/>
    </source>
</evidence>
<evidence type="ECO:0000256" key="4">
    <source>
        <dbReference type="ARBA" id="ARBA00022801"/>
    </source>
</evidence>
<dbReference type="Proteomes" id="UP000054630">
    <property type="component" value="Unassembled WGS sequence"/>
</dbReference>
<keyword evidence="2" id="KW-0645">Protease</keyword>
<dbReference type="InterPro" id="IPR000668">
    <property type="entry name" value="Peptidase_C1A_C"/>
</dbReference>
<dbReference type="PRINTS" id="PR00705">
    <property type="entry name" value="PAPAIN"/>
</dbReference>
<dbReference type="OrthoDB" id="197967at2759"/>
<keyword evidence="3 8" id="KW-0732">Signal</keyword>
<proteinExistence type="inferred from homology"/>
<keyword evidence="6" id="KW-0865">Zymogen</keyword>
<protein>
    <submittedName>
        <fullName evidence="10">Cathepsin B-like cysteine proteinase 3</fullName>
    </submittedName>
</protein>
<dbReference type="InterPro" id="IPR019129">
    <property type="entry name" value="Folate-sensitive_fs_Fra10Ac1"/>
</dbReference>
<name>A0A0V0RL48_9BILA</name>
<dbReference type="Pfam" id="PF09725">
    <property type="entry name" value="Fra10Ac1"/>
    <property type="match status" value="1"/>
</dbReference>
<evidence type="ECO:0000256" key="3">
    <source>
        <dbReference type="ARBA" id="ARBA00022729"/>
    </source>
</evidence>
<dbReference type="InterPro" id="IPR025661">
    <property type="entry name" value="Pept_asp_AS"/>
</dbReference>
<dbReference type="STRING" id="6336.A0A0V0RL48"/>
<gene>
    <name evidence="10" type="primary">cpr-3</name>
    <name evidence="10" type="ORF">T07_14307</name>
</gene>
<dbReference type="EMBL" id="JYDL01000139">
    <property type="protein sequence ID" value="KRX15151.1"/>
    <property type="molecule type" value="Genomic_DNA"/>
</dbReference>
<dbReference type="GO" id="GO:0008234">
    <property type="term" value="F:cysteine-type peptidase activity"/>
    <property type="evidence" value="ECO:0007669"/>
    <property type="project" value="UniProtKB-KW"/>
</dbReference>
<dbReference type="FunFam" id="3.90.70.10:FF:000031">
    <property type="entry name" value="Cathepsin B"/>
    <property type="match status" value="2"/>
</dbReference>
<dbReference type="SMART" id="SM00645">
    <property type="entry name" value="Pept_C1"/>
    <property type="match status" value="2"/>
</dbReference>
<dbReference type="PROSITE" id="PS00139">
    <property type="entry name" value="THIOL_PROTEASE_CYS"/>
    <property type="match status" value="2"/>
</dbReference>
<comment type="similarity">
    <text evidence="1">Belongs to the peptidase C1 family.</text>
</comment>
<keyword evidence="5" id="KW-0788">Thiol protease</keyword>
<accession>A0A0V0RL48</accession>
<dbReference type="SUPFAM" id="SSF54001">
    <property type="entry name" value="Cysteine proteinases"/>
    <property type="match status" value="2"/>
</dbReference>
<keyword evidence="7" id="KW-1015">Disulfide bond</keyword>
<feature type="chain" id="PRO_5006867870" evidence="8">
    <location>
        <begin position="18"/>
        <end position="874"/>
    </location>
</feature>
<evidence type="ECO:0000313" key="11">
    <source>
        <dbReference type="Proteomes" id="UP000054630"/>
    </source>
</evidence>
<evidence type="ECO:0000256" key="2">
    <source>
        <dbReference type="ARBA" id="ARBA00022670"/>
    </source>
</evidence>
<reference evidence="10 11" key="1">
    <citation type="submission" date="2015-01" db="EMBL/GenBank/DDBJ databases">
        <title>Evolution of Trichinella species and genotypes.</title>
        <authorList>
            <person name="Korhonen P.K."/>
            <person name="Edoardo P."/>
            <person name="Giuseppe L.R."/>
            <person name="Gasser R.B."/>
        </authorList>
    </citation>
    <scope>NUCLEOTIDE SEQUENCE [LARGE SCALE GENOMIC DNA]</scope>
    <source>
        <strain evidence="10">ISS37</strain>
    </source>
</reference>
<evidence type="ECO:0000256" key="1">
    <source>
        <dbReference type="ARBA" id="ARBA00008455"/>
    </source>
</evidence>
<dbReference type="AlphaFoldDB" id="A0A0V0RL48"/>
<sequence>MMLKILILLSFIFQLHGGYYEHFFHQLMRENVKPVGWKMGLNAYFAGMSRRSIMQHFGAELDWHSDKRKDEYLSQSECPILPEQFDARNRWPNCKWIGFIRDQSNCGSCWAVSGASVMSDRHCIASNGTNSPYLSDEELLSCCHYCAHGCRSGKIEAAFIYWQRSGLVTGGPYGEKACCLPYSISPCTMCRPYMLAPKCQRTCQASYNLSLKRDKYYGKSHYYVNQDEFDIMQEIYQRGPVVAGFKVYHDFLKSSAHYLGNHAVKIIGWGKEDSIPYWLVANSWNDTFGENGFARILRGKDECRIESAVFAGIPSLRNEDLRSEIDIESDVERKKKKRFDLAVKDIPKREPKPSKSSFHVECEKEATRRQNFVHLNAYERHKRLINEYILKHPGSSALLKRDTSKDKTDIDVIRENSKFLWEDDDEPQTWEQKLAKRYYDKLFKEYCIGDLSKYKEGKIALRWRIEQEVIKGKGQFICGNKRCEEEENLTSWEVNFAYVEEQEKKNALLKLRLCPDCSEKLNYRKIFEKKKRNKVKTETLHAKGEDRKRSVVTFVTLIKFSFCGYYEDNYIQLIKNNQMPTTWKMGLNPYFSGMSKEEILIRMGTKLMNSSTKFDSKLSNNNEALIKKLPKHFDSREKWPECEWIRFIRDQSNCGSCWAVSAASVMTDRHCIASKGQETPYISDEQILSCASSYGCSGGMIPSPFHYWKKMGIATGGPYGDKSCCQPYSIAPCSKCTYTASTPSCKYDCQDDYDIPISDDKFYASEHYHVPSNQYEIMNEIYTHGPVVAGFIVYEDFTYYISGIYHQTSYMAMGGHAIRIIGWGEENGIPYWLIANSWNTTFGEKGFFRIRRGTNECRIESEVYTGIPKLRLTL</sequence>
<organism evidence="10 11">
    <name type="scientific">Trichinella nelsoni</name>
    <dbReference type="NCBI Taxonomy" id="6336"/>
    <lineage>
        <taxon>Eukaryota</taxon>
        <taxon>Metazoa</taxon>
        <taxon>Ecdysozoa</taxon>
        <taxon>Nematoda</taxon>
        <taxon>Enoplea</taxon>
        <taxon>Dorylaimia</taxon>
        <taxon>Trichinellida</taxon>
        <taxon>Trichinellidae</taxon>
        <taxon>Trichinella</taxon>
    </lineage>
</organism>
<dbReference type="Pfam" id="PF00112">
    <property type="entry name" value="Peptidase_C1"/>
    <property type="match status" value="2"/>
</dbReference>
<feature type="signal peptide" evidence="8">
    <location>
        <begin position="1"/>
        <end position="17"/>
    </location>
</feature>
<keyword evidence="11" id="KW-1185">Reference proteome</keyword>
<evidence type="ECO:0000256" key="7">
    <source>
        <dbReference type="ARBA" id="ARBA00023157"/>
    </source>
</evidence>